<dbReference type="GO" id="GO:0016829">
    <property type="term" value="F:lyase activity"/>
    <property type="evidence" value="ECO:0007669"/>
    <property type="project" value="UniProtKB-KW"/>
</dbReference>
<comment type="caution">
    <text evidence="5">The sequence shown here is derived from an EMBL/GenBank/DDBJ whole genome shotgun (WGS) entry which is preliminary data.</text>
</comment>
<dbReference type="Gene3D" id="3.20.20.60">
    <property type="entry name" value="Phosphoenolpyruvate-binding domains"/>
    <property type="match status" value="2"/>
</dbReference>
<organism evidence="5 6">
    <name type="scientific">Gaopeijia maritima</name>
    <dbReference type="NCBI Taxonomy" id="3119007"/>
    <lineage>
        <taxon>Bacteria</taxon>
        <taxon>Pseudomonadati</taxon>
        <taxon>Gemmatimonadota</taxon>
        <taxon>Longimicrobiia</taxon>
        <taxon>Gaopeijiales</taxon>
        <taxon>Gaopeijiaceae</taxon>
        <taxon>Gaopeijia</taxon>
    </lineage>
</organism>
<feature type="domain" description="HpcH/HpaI aldolase/citrate lyase" evidence="4">
    <location>
        <begin position="74"/>
        <end position="250"/>
    </location>
</feature>
<evidence type="ECO:0000256" key="3">
    <source>
        <dbReference type="ARBA" id="ARBA00023239"/>
    </source>
</evidence>
<evidence type="ECO:0000313" key="6">
    <source>
        <dbReference type="Proteomes" id="UP001484239"/>
    </source>
</evidence>
<sequence length="270" mass="28739">MPHRIRHALRTATVLVFSLQGCGPGESPDRIDEVAADDPPMALADRLAAGQSVFGIFSGPMTREQGEVIAGLREADFVLYSLESGPFDLDTMDAYLEGLRAGAEERGVPPQPVLLRVPPIHADTAAAPDHVAHAMERDIGGIVYPHVTSPEEAARSVRYLGEPWPLGDDGLDVLIVEDREGVANIRAIMATPGLSVVFAGPGDLTRAYDGDMQAVENAIQTVLSACLEFEVACGVTAGTDDIGTRLDQGFRVIIVTEEPALAVGRRHVGR</sequence>
<dbReference type="Pfam" id="PF03328">
    <property type="entry name" value="HpcH_HpaI"/>
    <property type="match status" value="1"/>
</dbReference>
<dbReference type="EMBL" id="JBBHLI010000008">
    <property type="protein sequence ID" value="MEK9501937.1"/>
    <property type="molecule type" value="Genomic_DNA"/>
</dbReference>
<proteinExistence type="inferred from homology"/>
<dbReference type="PANTHER" id="PTHR30502">
    <property type="entry name" value="2-KETO-3-DEOXY-L-RHAMNONATE ALDOLASE"/>
    <property type="match status" value="1"/>
</dbReference>
<evidence type="ECO:0000256" key="2">
    <source>
        <dbReference type="ARBA" id="ARBA00022723"/>
    </source>
</evidence>
<dbReference type="Proteomes" id="UP001484239">
    <property type="component" value="Unassembled WGS sequence"/>
</dbReference>
<reference evidence="5 6" key="1">
    <citation type="submission" date="2024-02" db="EMBL/GenBank/DDBJ databases">
        <title>A novel Gemmatimonadota bacterium.</title>
        <authorList>
            <person name="Du Z.-J."/>
            <person name="Ye Y.-Q."/>
        </authorList>
    </citation>
    <scope>NUCLEOTIDE SEQUENCE [LARGE SCALE GENOMIC DNA]</scope>
    <source>
        <strain evidence="5 6">DH-20</strain>
    </source>
</reference>
<evidence type="ECO:0000259" key="4">
    <source>
        <dbReference type="Pfam" id="PF03328"/>
    </source>
</evidence>
<dbReference type="InterPro" id="IPR040442">
    <property type="entry name" value="Pyrv_kinase-like_dom_sf"/>
</dbReference>
<evidence type="ECO:0000313" key="5">
    <source>
        <dbReference type="EMBL" id="MEK9501937.1"/>
    </source>
</evidence>
<dbReference type="SUPFAM" id="SSF51621">
    <property type="entry name" value="Phosphoenolpyruvate/pyruvate domain"/>
    <property type="match status" value="1"/>
</dbReference>
<accession>A0ABU9ECU5</accession>
<dbReference type="InterPro" id="IPR050251">
    <property type="entry name" value="HpcH-HpaI_aldolase"/>
</dbReference>
<dbReference type="PANTHER" id="PTHR30502:SF0">
    <property type="entry name" value="PHOSPHOENOLPYRUVATE CARBOXYLASE FAMILY PROTEIN"/>
    <property type="match status" value="1"/>
</dbReference>
<name>A0ABU9ECU5_9BACT</name>
<keyword evidence="3 5" id="KW-0456">Lyase</keyword>
<comment type="similarity">
    <text evidence="1">Belongs to the HpcH/HpaI aldolase family.</text>
</comment>
<dbReference type="InterPro" id="IPR015813">
    <property type="entry name" value="Pyrv/PenolPyrv_kinase-like_dom"/>
</dbReference>
<gene>
    <name evidence="5" type="ORF">WI372_13170</name>
</gene>
<dbReference type="InterPro" id="IPR005000">
    <property type="entry name" value="Aldolase/citrate-lyase_domain"/>
</dbReference>
<dbReference type="RefSeq" id="WP_405287288.1">
    <property type="nucleotide sequence ID" value="NZ_JBBHLI010000008.1"/>
</dbReference>
<protein>
    <submittedName>
        <fullName evidence="5">Aldolase/citrate lyase family protein</fullName>
    </submittedName>
</protein>
<keyword evidence="2" id="KW-0479">Metal-binding</keyword>
<dbReference type="PROSITE" id="PS51257">
    <property type="entry name" value="PROKAR_LIPOPROTEIN"/>
    <property type="match status" value="1"/>
</dbReference>
<evidence type="ECO:0000256" key="1">
    <source>
        <dbReference type="ARBA" id="ARBA00005568"/>
    </source>
</evidence>
<keyword evidence="6" id="KW-1185">Reference proteome</keyword>